<dbReference type="RefSeq" id="WP_131198152.1">
    <property type="nucleotide sequence ID" value="NZ_QJUL01000016.1"/>
</dbReference>
<accession>A0A4Q9R2S0</accession>
<dbReference type="OrthoDB" id="2664633at2"/>
<evidence type="ECO:0000313" key="2">
    <source>
        <dbReference type="Proteomes" id="UP000293172"/>
    </source>
</evidence>
<gene>
    <name evidence="1" type="ORF">DNK44_12805</name>
</gene>
<dbReference type="AlphaFoldDB" id="A0A4Q9R2S0"/>
<evidence type="ECO:0000313" key="1">
    <source>
        <dbReference type="EMBL" id="TBU92058.1"/>
    </source>
</evidence>
<proteinExistence type="predicted"/>
<name>A0A4Q9R2S0_9GAMM</name>
<dbReference type="EMBL" id="QJUL01000016">
    <property type="protein sequence ID" value="TBU92058.1"/>
    <property type="molecule type" value="Genomic_DNA"/>
</dbReference>
<protein>
    <submittedName>
        <fullName evidence="1">Uncharacterized protein</fullName>
    </submittedName>
</protein>
<comment type="caution">
    <text evidence="1">The sequence shown here is derived from an EMBL/GenBank/DDBJ whole genome shotgun (WGS) entry which is preliminary data.</text>
</comment>
<dbReference type="Proteomes" id="UP000293172">
    <property type="component" value="Unassembled WGS sequence"/>
</dbReference>
<sequence length="77" mass="8108">MQDSVSLENHRDDFVGSIIGGNPATFDQVGTGSTKVKEWLNMFSGSATVHSCYGNGRGKDGCGNYGKPNTVIIKASP</sequence>
<reference evidence="1 2" key="1">
    <citation type="submission" date="2018-06" db="EMBL/GenBank/DDBJ databases">
        <title>Three novel Pseudomonas species isolated from symptomatic oak.</title>
        <authorList>
            <person name="Bueno-Gonzalez V."/>
            <person name="Brady C."/>
        </authorList>
    </citation>
    <scope>NUCLEOTIDE SEQUENCE [LARGE SCALE GENOMIC DNA]</scope>
    <source>
        <strain evidence="1 2">P6B</strain>
    </source>
</reference>
<organism evidence="1 2">
    <name type="scientific">Phytopseudomonas dryadis</name>
    <dbReference type="NCBI Taxonomy" id="2487520"/>
    <lineage>
        <taxon>Bacteria</taxon>
        <taxon>Pseudomonadati</taxon>
        <taxon>Pseudomonadota</taxon>
        <taxon>Gammaproteobacteria</taxon>
        <taxon>Pseudomonadales</taxon>
        <taxon>Pseudomonadaceae</taxon>
        <taxon>Phytopseudomonas</taxon>
    </lineage>
</organism>